<dbReference type="Gene3D" id="3.40.50.12780">
    <property type="entry name" value="N-terminal domain of ligase-like"/>
    <property type="match status" value="1"/>
</dbReference>
<keyword evidence="2 8" id="KW-0436">Ligase</keyword>
<comment type="caution">
    <text evidence="8">The sequence shown here is derived from an EMBL/GenBank/DDBJ whole genome shotgun (WGS) entry which is preliminary data.</text>
</comment>
<reference evidence="8" key="1">
    <citation type="submission" date="2023-06" db="EMBL/GenBank/DDBJ databases">
        <title>Genome-scale phylogeny and comparative genomics of the fungal order Sordariales.</title>
        <authorList>
            <consortium name="Lawrence Berkeley National Laboratory"/>
            <person name="Hensen N."/>
            <person name="Bonometti L."/>
            <person name="Westerberg I."/>
            <person name="Brannstrom I.O."/>
            <person name="Guillou S."/>
            <person name="Cros-Aarteil S."/>
            <person name="Calhoun S."/>
            <person name="Haridas S."/>
            <person name="Kuo A."/>
            <person name="Mondo S."/>
            <person name="Pangilinan J."/>
            <person name="Riley R."/>
            <person name="Labutti K."/>
            <person name="Andreopoulos B."/>
            <person name="Lipzen A."/>
            <person name="Chen C."/>
            <person name="Yanf M."/>
            <person name="Daum C."/>
            <person name="Ng V."/>
            <person name="Clum A."/>
            <person name="Steindorff A."/>
            <person name="Ohm R."/>
            <person name="Martin F."/>
            <person name="Silar P."/>
            <person name="Natvig D."/>
            <person name="Lalanne C."/>
            <person name="Gautier V."/>
            <person name="Ament-Velasquez S.L."/>
            <person name="Kruys A."/>
            <person name="Hutchinson M.I."/>
            <person name="Powell A.J."/>
            <person name="Barry K."/>
            <person name="Miller A.N."/>
            <person name="Grigoriev I.V."/>
            <person name="Debuchy R."/>
            <person name="Gladieux P."/>
            <person name="Thoren M.H."/>
            <person name="Johannesson H."/>
        </authorList>
    </citation>
    <scope>NUCLEOTIDE SEQUENCE</scope>
    <source>
        <strain evidence="8">PSN4</strain>
    </source>
</reference>
<dbReference type="InterPro" id="IPR000873">
    <property type="entry name" value="AMP-dep_synth/lig_dom"/>
</dbReference>
<protein>
    <submittedName>
        <fullName evidence="8">Long-chain-fatty-acid--CoA ligase 1</fullName>
    </submittedName>
</protein>
<accession>A0AAJ0F9Y8</accession>
<dbReference type="EMBL" id="MU839828">
    <property type="protein sequence ID" value="KAK1759567.1"/>
    <property type="molecule type" value="Genomic_DNA"/>
</dbReference>
<name>A0AAJ0F9Y8_9PEZI</name>
<dbReference type="GO" id="GO:0004467">
    <property type="term" value="F:long-chain fatty acid-CoA ligase activity"/>
    <property type="evidence" value="ECO:0007669"/>
    <property type="project" value="UniProtKB-EC"/>
</dbReference>
<dbReference type="InterPro" id="IPR020845">
    <property type="entry name" value="AMP-binding_CS"/>
</dbReference>
<evidence type="ECO:0000259" key="7">
    <source>
        <dbReference type="Pfam" id="PF00501"/>
    </source>
</evidence>
<dbReference type="PANTHER" id="PTHR43272:SF83">
    <property type="entry name" value="ACYL-COA SYNTHETASE LONG-CHAIN, ISOFORM J"/>
    <property type="match status" value="1"/>
</dbReference>
<dbReference type="GO" id="GO:0035336">
    <property type="term" value="P:long-chain fatty-acyl-CoA metabolic process"/>
    <property type="evidence" value="ECO:0007669"/>
    <property type="project" value="TreeGrafter"/>
</dbReference>
<dbReference type="PANTHER" id="PTHR43272">
    <property type="entry name" value="LONG-CHAIN-FATTY-ACID--COA LIGASE"/>
    <property type="match status" value="1"/>
</dbReference>
<evidence type="ECO:0000256" key="5">
    <source>
        <dbReference type="ARBA" id="ARBA00036813"/>
    </source>
</evidence>
<evidence type="ECO:0000256" key="3">
    <source>
        <dbReference type="ARBA" id="ARBA00022741"/>
    </source>
</evidence>
<comment type="similarity">
    <text evidence="1">Belongs to the ATP-dependent AMP-binding enzyme family.</text>
</comment>
<dbReference type="GO" id="GO:0005524">
    <property type="term" value="F:ATP binding"/>
    <property type="evidence" value="ECO:0007669"/>
    <property type="project" value="UniProtKB-KW"/>
</dbReference>
<dbReference type="SUPFAM" id="SSF56801">
    <property type="entry name" value="Acetyl-CoA synthetase-like"/>
    <property type="match status" value="1"/>
</dbReference>
<organism evidence="8 9">
    <name type="scientific">Echria macrotheca</name>
    <dbReference type="NCBI Taxonomy" id="438768"/>
    <lineage>
        <taxon>Eukaryota</taxon>
        <taxon>Fungi</taxon>
        <taxon>Dikarya</taxon>
        <taxon>Ascomycota</taxon>
        <taxon>Pezizomycotina</taxon>
        <taxon>Sordariomycetes</taxon>
        <taxon>Sordariomycetidae</taxon>
        <taxon>Sordariales</taxon>
        <taxon>Schizotheciaceae</taxon>
        <taxon>Echria</taxon>
    </lineage>
</organism>
<dbReference type="AlphaFoldDB" id="A0AAJ0F9Y8"/>
<keyword evidence="9" id="KW-1185">Reference proteome</keyword>
<comment type="catalytic activity">
    <reaction evidence="5">
        <text>a long-chain fatty acid + ATP + CoA = a long-chain fatty acyl-CoA + AMP + diphosphate</text>
        <dbReference type="Rhea" id="RHEA:15421"/>
        <dbReference type="ChEBI" id="CHEBI:30616"/>
        <dbReference type="ChEBI" id="CHEBI:33019"/>
        <dbReference type="ChEBI" id="CHEBI:57287"/>
        <dbReference type="ChEBI" id="CHEBI:57560"/>
        <dbReference type="ChEBI" id="CHEBI:83139"/>
        <dbReference type="ChEBI" id="CHEBI:456215"/>
        <dbReference type="EC" id="6.2.1.3"/>
    </reaction>
</comment>
<feature type="domain" description="AMP-dependent synthetase/ligase" evidence="7">
    <location>
        <begin position="110"/>
        <end position="521"/>
    </location>
</feature>
<evidence type="ECO:0000256" key="1">
    <source>
        <dbReference type="ARBA" id="ARBA00006432"/>
    </source>
</evidence>
<sequence length="696" mass="75775">MSPNLKAGPTPLFFVQKPPFSVEVPGAQPVPGETIPRRNPKARDGLLRRPAPEVHTIFDLVKRSAERRGDEPAIGSRKLIRTHRETKKVPKTVDGKVVQVDKEWTFFELSNYSFLTYTEYFSQILQVGAGLRKLGLAPGNRVFIFATTSPQWLGVSHACSAQSLTIVTAYDTLGPSGVQHSLAQSKPDAIFIEPHLLKTIEGPLKHAPSVKRLIYNNESHTPVPESEIEAFKAAHPELTVLSYEELRVLGEDNPVDPVPPKEEDLYCIMYTSGSTGTPKGVPVTHASIIAAVTGIYHHVEEIVSEHEYVLAYLPLAHIFELVVENTTIFVGATLGYGHPRTLADASMRNCPGDIRAFGPSLLIGVPQVWESIKKGIEAKVTEGGLLTRAVFWGAFNLKSFLVRNGLPGHSLFDDIVFGKVRAQAGGRIRFIVNGASGIAQPTQHFMSMVMAPMINGYGLTETGGNAALGSPLQWTTDAIGPMEVSLEMKLVALPELGYSTDATPPQGEILVRGPCVMTEYFENPEETAKAVTADGWFRTGDIGEFDANGHVKVIDRVKNLVKLQGGEYIALEKLEAVYRQCPFVTNIMVHGDSAHPRPIGLVVPNEKNLAAKAAELGVDEHEMCSDPKVKAAVLKDLVGVARAAGLSPLETLSAVVLLEDQEWTPANGLTTATQKLNRRLIREKNEKAIARCLKGL</sequence>
<dbReference type="GO" id="GO:0005886">
    <property type="term" value="C:plasma membrane"/>
    <property type="evidence" value="ECO:0007669"/>
    <property type="project" value="TreeGrafter"/>
</dbReference>
<dbReference type="GO" id="GO:0005811">
    <property type="term" value="C:lipid droplet"/>
    <property type="evidence" value="ECO:0007669"/>
    <property type="project" value="TreeGrafter"/>
</dbReference>
<evidence type="ECO:0000256" key="4">
    <source>
        <dbReference type="ARBA" id="ARBA00022840"/>
    </source>
</evidence>
<dbReference type="InterPro" id="IPR042099">
    <property type="entry name" value="ANL_N_sf"/>
</dbReference>
<keyword evidence="3" id="KW-0547">Nucleotide-binding</keyword>
<feature type="region of interest" description="Disordered" evidence="6">
    <location>
        <begin position="26"/>
        <end position="45"/>
    </location>
</feature>
<gene>
    <name evidence="8" type="ORF">QBC47DRAFT_372396</name>
</gene>
<evidence type="ECO:0000313" key="8">
    <source>
        <dbReference type="EMBL" id="KAK1759567.1"/>
    </source>
</evidence>
<evidence type="ECO:0000256" key="6">
    <source>
        <dbReference type="SAM" id="MobiDB-lite"/>
    </source>
</evidence>
<evidence type="ECO:0000313" key="9">
    <source>
        <dbReference type="Proteomes" id="UP001239445"/>
    </source>
</evidence>
<proteinExistence type="inferred from homology"/>
<keyword evidence="4" id="KW-0067">ATP-binding</keyword>
<dbReference type="PROSITE" id="PS00455">
    <property type="entry name" value="AMP_BINDING"/>
    <property type="match status" value="1"/>
</dbReference>
<evidence type="ECO:0000256" key="2">
    <source>
        <dbReference type="ARBA" id="ARBA00022598"/>
    </source>
</evidence>
<dbReference type="Proteomes" id="UP001239445">
    <property type="component" value="Unassembled WGS sequence"/>
</dbReference>
<dbReference type="Pfam" id="PF00501">
    <property type="entry name" value="AMP-binding"/>
    <property type="match status" value="1"/>
</dbReference>
<dbReference type="GO" id="GO:0005783">
    <property type="term" value="C:endoplasmic reticulum"/>
    <property type="evidence" value="ECO:0007669"/>
    <property type="project" value="TreeGrafter"/>
</dbReference>